<reference evidence="2 3" key="1">
    <citation type="submission" date="2013-08" db="EMBL/GenBank/DDBJ databases">
        <authorList>
            <person name="Stouthamer R."/>
            <person name="Nunney L."/>
        </authorList>
    </citation>
    <scope>NUCLEOTIDE SEQUENCE [LARGE SCALE GENOMIC DNA]</scope>
    <source>
        <strain evidence="3">ann-1</strain>
    </source>
</reference>
<dbReference type="KEGG" id="xfs:D934_03070"/>
<name>A0A060H827_XYLFS</name>
<sequence length="191" mass="20246">MNTRIVLARIISILGHPGVLGSFAIATKLSNTPTSTHVKTVVISTMLLVTVLGLAYSVWQVQRGYWSHIDASKPNERAQLLPILLLLLGIATLSLWALDMPKQVVSGPIAGIALVLAAHSVRHWMKPSLHVGFGILATGLNNTLPVDVSLLAATALVGWSRLALGRHTRREVAVGAALGAAAAVLFRSMSE</sequence>
<evidence type="ECO:0000256" key="1">
    <source>
        <dbReference type="SAM" id="Phobius"/>
    </source>
</evidence>
<feature type="transmembrane region" description="Helical" evidence="1">
    <location>
        <begin position="38"/>
        <end position="59"/>
    </location>
</feature>
<dbReference type="AlphaFoldDB" id="A0A060H827"/>
<keyword evidence="1" id="KW-1133">Transmembrane helix</keyword>
<dbReference type="HOGENOM" id="CLU_093776_3_1_6"/>
<dbReference type="EMBL" id="CP006696">
    <property type="protein sequence ID" value="AIC09521.1"/>
    <property type="molecule type" value="Genomic_DNA"/>
</dbReference>
<accession>A0A060H827</accession>
<dbReference type="SUPFAM" id="SSF48317">
    <property type="entry name" value="Acid phosphatase/Vanadium-dependent haloperoxidase"/>
    <property type="match status" value="1"/>
</dbReference>
<dbReference type="Gene3D" id="1.20.144.10">
    <property type="entry name" value="Phosphatidic acid phosphatase type 2/haloperoxidase"/>
    <property type="match status" value="1"/>
</dbReference>
<dbReference type="RefSeq" id="WP_020850980.1">
    <property type="nucleotide sequence ID" value="NZ_CP006696.1"/>
</dbReference>
<organism evidence="2 3">
    <name type="scientific">Xylella fastidiosa subsp. sandyi Ann-1</name>
    <dbReference type="NCBI Taxonomy" id="155920"/>
    <lineage>
        <taxon>Bacteria</taxon>
        <taxon>Pseudomonadati</taxon>
        <taxon>Pseudomonadota</taxon>
        <taxon>Gammaproteobacteria</taxon>
        <taxon>Lysobacterales</taxon>
        <taxon>Lysobacteraceae</taxon>
        <taxon>Xylella</taxon>
    </lineage>
</organism>
<keyword evidence="1" id="KW-0812">Transmembrane</keyword>
<gene>
    <name evidence="2" type="ORF">D934_03070</name>
</gene>
<protein>
    <submittedName>
        <fullName evidence="2">Phosphoesterase</fullName>
    </submittedName>
</protein>
<proteinExistence type="predicted"/>
<evidence type="ECO:0000313" key="3">
    <source>
        <dbReference type="Proteomes" id="UP000027215"/>
    </source>
</evidence>
<dbReference type="InterPro" id="IPR036938">
    <property type="entry name" value="PAP2/HPO_sf"/>
</dbReference>
<dbReference type="Proteomes" id="UP000027215">
    <property type="component" value="Chromosome"/>
</dbReference>
<feature type="transmembrane region" description="Helical" evidence="1">
    <location>
        <begin position="171"/>
        <end position="189"/>
    </location>
</feature>
<evidence type="ECO:0000313" key="2">
    <source>
        <dbReference type="EMBL" id="AIC09521.1"/>
    </source>
</evidence>
<feature type="transmembrane region" description="Helical" evidence="1">
    <location>
        <begin position="79"/>
        <end position="98"/>
    </location>
</feature>
<dbReference type="PATRIC" id="fig|155920.8.peg.744"/>
<feature type="transmembrane region" description="Helical" evidence="1">
    <location>
        <begin position="144"/>
        <end position="164"/>
    </location>
</feature>
<feature type="transmembrane region" description="Helical" evidence="1">
    <location>
        <begin position="6"/>
        <end position="26"/>
    </location>
</feature>
<keyword evidence="1" id="KW-0472">Membrane</keyword>